<accession>A0A9P0D7V8</accession>
<protein>
    <recommendedName>
        <fullName evidence="1">Cupin-like domain-containing protein</fullName>
    </recommendedName>
</protein>
<reference evidence="2" key="1">
    <citation type="submission" date="2022-01" db="EMBL/GenBank/DDBJ databases">
        <authorList>
            <person name="King R."/>
        </authorList>
    </citation>
    <scope>NUCLEOTIDE SEQUENCE</scope>
</reference>
<dbReference type="EMBL" id="OV651821">
    <property type="protein sequence ID" value="CAH1115802.1"/>
    <property type="molecule type" value="Genomic_DNA"/>
</dbReference>
<evidence type="ECO:0000313" key="3">
    <source>
        <dbReference type="Proteomes" id="UP001153636"/>
    </source>
</evidence>
<name>A0A9P0D7V8_9CUCU</name>
<evidence type="ECO:0000259" key="1">
    <source>
        <dbReference type="Pfam" id="PF13621"/>
    </source>
</evidence>
<evidence type="ECO:0000313" key="2">
    <source>
        <dbReference type="EMBL" id="CAH1115802.1"/>
    </source>
</evidence>
<gene>
    <name evidence="2" type="ORF">PSYICH_LOCUS15411</name>
</gene>
<organism evidence="2 3">
    <name type="scientific">Psylliodes chrysocephalus</name>
    <dbReference type="NCBI Taxonomy" id="3402493"/>
    <lineage>
        <taxon>Eukaryota</taxon>
        <taxon>Metazoa</taxon>
        <taxon>Ecdysozoa</taxon>
        <taxon>Arthropoda</taxon>
        <taxon>Hexapoda</taxon>
        <taxon>Insecta</taxon>
        <taxon>Pterygota</taxon>
        <taxon>Neoptera</taxon>
        <taxon>Endopterygota</taxon>
        <taxon>Coleoptera</taxon>
        <taxon>Polyphaga</taxon>
        <taxon>Cucujiformia</taxon>
        <taxon>Chrysomeloidea</taxon>
        <taxon>Chrysomelidae</taxon>
        <taxon>Galerucinae</taxon>
        <taxon>Alticini</taxon>
        <taxon>Psylliodes</taxon>
    </lineage>
</organism>
<dbReference type="AlphaFoldDB" id="A0A9P0D7V8"/>
<dbReference type="Gene3D" id="2.60.120.650">
    <property type="entry name" value="Cupin"/>
    <property type="match status" value="1"/>
</dbReference>
<keyword evidence="3" id="KW-1185">Reference proteome</keyword>
<feature type="non-terminal residue" evidence="2">
    <location>
        <position position="139"/>
    </location>
</feature>
<dbReference type="Proteomes" id="UP001153636">
    <property type="component" value="Chromosome 9"/>
</dbReference>
<proteinExistence type="predicted"/>
<dbReference type="Pfam" id="PF13621">
    <property type="entry name" value="Cupin_8"/>
    <property type="match status" value="1"/>
</dbReference>
<dbReference type="OrthoDB" id="438164at2759"/>
<feature type="domain" description="Cupin-like" evidence="1">
    <location>
        <begin position="9"/>
        <end position="139"/>
    </location>
</feature>
<dbReference type="InterPro" id="IPR041667">
    <property type="entry name" value="Cupin_8"/>
</dbReference>
<sequence length="139" mass="16958">MSLNIKPNDLKHFIMYEKKPVILKNILKWNMLNWTLEDWKSVLQNENLQFRYGFNQPTEEPQWERKTNTRDGDFNYFLTQTQNNEGWLYFDYKQLNTWFKNNEKLRREIDWSPLGFPNIKPEDCTIWIGSKGAHTPCHR</sequence>
<dbReference type="SUPFAM" id="SSF51197">
    <property type="entry name" value="Clavaminate synthase-like"/>
    <property type="match status" value="1"/>
</dbReference>